<evidence type="ECO:0000313" key="2">
    <source>
        <dbReference type="EMBL" id="KAF7760651.1"/>
    </source>
</evidence>
<gene>
    <name evidence="2" type="ORF">Agabi119p4_10060</name>
</gene>
<protein>
    <submittedName>
        <fullName evidence="2">Uncharacterized protein</fullName>
    </submittedName>
</protein>
<sequence length="66" mass="7270">MPGKGKKGCPGTQSQHLGLVPGFNPPPYSKYQCLAGEQVSLIRLIFSREQPALMRNPAAVQRVEYE</sequence>
<proteinExistence type="predicted"/>
<comment type="caution">
    <text evidence="2">The sequence shown here is derived from an EMBL/GenBank/DDBJ whole genome shotgun (WGS) entry which is preliminary data.</text>
</comment>
<reference evidence="2 3" key="1">
    <citation type="journal article" name="Sci. Rep.">
        <title>Telomere-to-telomere assembled and centromere annotated genomes of the two main subspecies of the button mushroom Agaricus bisporus reveal especially polymorphic chromosome ends.</title>
        <authorList>
            <person name="Sonnenberg A.S.M."/>
            <person name="Sedaghat-Telgerd N."/>
            <person name="Lavrijssen B."/>
            <person name="Ohm R.A."/>
            <person name="Hendrickx P.M."/>
            <person name="Scholtmeijer K."/>
            <person name="Baars J.J.P."/>
            <person name="van Peer A."/>
        </authorList>
    </citation>
    <scope>NUCLEOTIDE SEQUENCE [LARGE SCALE GENOMIC DNA]</scope>
    <source>
        <strain evidence="2 3">H119_p4</strain>
    </source>
</reference>
<name>A0A8H7C1K4_AGABI</name>
<evidence type="ECO:0000256" key="1">
    <source>
        <dbReference type="SAM" id="MobiDB-lite"/>
    </source>
</evidence>
<dbReference type="AlphaFoldDB" id="A0A8H7C1K4"/>
<accession>A0A8H7C1K4</accession>
<feature type="region of interest" description="Disordered" evidence="1">
    <location>
        <begin position="1"/>
        <end position="21"/>
    </location>
</feature>
<organism evidence="2 3">
    <name type="scientific">Agaricus bisporus var. burnettii</name>
    <dbReference type="NCBI Taxonomy" id="192524"/>
    <lineage>
        <taxon>Eukaryota</taxon>
        <taxon>Fungi</taxon>
        <taxon>Dikarya</taxon>
        <taxon>Basidiomycota</taxon>
        <taxon>Agaricomycotina</taxon>
        <taxon>Agaricomycetes</taxon>
        <taxon>Agaricomycetidae</taxon>
        <taxon>Agaricales</taxon>
        <taxon>Agaricineae</taxon>
        <taxon>Agaricaceae</taxon>
        <taxon>Agaricus</taxon>
    </lineage>
</organism>
<evidence type="ECO:0000313" key="3">
    <source>
        <dbReference type="Proteomes" id="UP000629468"/>
    </source>
</evidence>
<dbReference type="EMBL" id="JABXXO010000014">
    <property type="protein sequence ID" value="KAF7760651.1"/>
    <property type="molecule type" value="Genomic_DNA"/>
</dbReference>
<dbReference type="Proteomes" id="UP000629468">
    <property type="component" value="Unassembled WGS sequence"/>
</dbReference>